<dbReference type="OrthoDB" id="3224585at2759"/>
<dbReference type="EMBL" id="KV417504">
    <property type="protein sequence ID" value="KZP28350.1"/>
    <property type="molecule type" value="Genomic_DNA"/>
</dbReference>
<organism evidence="2 3">
    <name type="scientific">Athelia psychrophila</name>
    <dbReference type="NCBI Taxonomy" id="1759441"/>
    <lineage>
        <taxon>Eukaryota</taxon>
        <taxon>Fungi</taxon>
        <taxon>Dikarya</taxon>
        <taxon>Basidiomycota</taxon>
        <taxon>Agaricomycotina</taxon>
        <taxon>Agaricomycetes</taxon>
        <taxon>Agaricomycetidae</taxon>
        <taxon>Atheliales</taxon>
        <taxon>Atheliaceae</taxon>
        <taxon>Athelia</taxon>
    </lineage>
</organism>
<evidence type="ECO:0000313" key="3">
    <source>
        <dbReference type="Proteomes" id="UP000076532"/>
    </source>
</evidence>
<sequence>MCNTTDRQFKKTKQVVGCPAVTDHDIHKEYMRDPPNVPSAARDSRGLKEENAQVADNENLGVIGHHDAGRAKQSEVLCEVVRDNSIHP</sequence>
<accession>A0A166RJV3</accession>
<gene>
    <name evidence="2" type="ORF">FIBSPDRAFT_729245</name>
</gene>
<keyword evidence="3" id="KW-1185">Reference proteome</keyword>
<feature type="compositionally biased region" description="Basic and acidic residues" evidence="1">
    <location>
        <begin position="42"/>
        <end position="51"/>
    </location>
</feature>
<name>A0A166RJV3_9AGAM</name>
<protein>
    <submittedName>
        <fullName evidence="2">Uncharacterized protein</fullName>
    </submittedName>
</protein>
<proteinExistence type="predicted"/>
<evidence type="ECO:0000313" key="2">
    <source>
        <dbReference type="EMBL" id="KZP28350.1"/>
    </source>
</evidence>
<feature type="region of interest" description="Disordered" evidence="1">
    <location>
        <begin position="29"/>
        <end position="68"/>
    </location>
</feature>
<reference evidence="2 3" key="1">
    <citation type="journal article" date="2016" name="Mol. Biol. Evol.">
        <title>Comparative Genomics of Early-Diverging Mushroom-Forming Fungi Provides Insights into the Origins of Lignocellulose Decay Capabilities.</title>
        <authorList>
            <person name="Nagy L.G."/>
            <person name="Riley R."/>
            <person name="Tritt A."/>
            <person name="Adam C."/>
            <person name="Daum C."/>
            <person name="Floudas D."/>
            <person name="Sun H."/>
            <person name="Yadav J.S."/>
            <person name="Pangilinan J."/>
            <person name="Larsson K.H."/>
            <person name="Matsuura K."/>
            <person name="Barry K."/>
            <person name="Labutti K."/>
            <person name="Kuo R."/>
            <person name="Ohm R.A."/>
            <person name="Bhattacharya S.S."/>
            <person name="Shirouzu T."/>
            <person name="Yoshinaga Y."/>
            <person name="Martin F.M."/>
            <person name="Grigoriev I.V."/>
            <person name="Hibbett D.S."/>
        </authorList>
    </citation>
    <scope>NUCLEOTIDE SEQUENCE [LARGE SCALE GENOMIC DNA]</scope>
    <source>
        <strain evidence="2 3">CBS 109695</strain>
    </source>
</reference>
<dbReference type="Proteomes" id="UP000076532">
    <property type="component" value="Unassembled WGS sequence"/>
</dbReference>
<dbReference type="AlphaFoldDB" id="A0A166RJV3"/>
<evidence type="ECO:0000256" key="1">
    <source>
        <dbReference type="SAM" id="MobiDB-lite"/>
    </source>
</evidence>